<accession>A0A4R3MNY0</accession>
<dbReference type="Proteomes" id="UP000294902">
    <property type="component" value="Unassembled WGS sequence"/>
</dbReference>
<dbReference type="OrthoDB" id="9810419at2"/>
<dbReference type="InterPro" id="IPR006135">
    <property type="entry name" value="T3SS_substrate_exporter"/>
</dbReference>
<dbReference type="Pfam" id="PF01312">
    <property type="entry name" value="Bac_export_2"/>
    <property type="match status" value="1"/>
</dbReference>
<gene>
    <name evidence="1" type="ORF">EDC18_101281</name>
</gene>
<sequence>MMKKINKVAAIRYDIDEEAPRVLAKGKGIIADKLLQKAKTEDIPIYKDENLANELSKLDIGTYIPPELYEVVAEVLTFLDNLDQKFKK</sequence>
<protein>
    <submittedName>
        <fullName evidence="1">Flagellar biosynthesis protein</fullName>
    </submittedName>
</protein>
<dbReference type="GO" id="GO:0005886">
    <property type="term" value="C:plasma membrane"/>
    <property type="evidence" value="ECO:0007669"/>
    <property type="project" value="TreeGrafter"/>
</dbReference>
<dbReference type="Gene3D" id="3.40.1690.10">
    <property type="entry name" value="secretion proteins EscU"/>
    <property type="match status" value="1"/>
</dbReference>
<keyword evidence="1" id="KW-0969">Cilium</keyword>
<dbReference type="InterPro" id="IPR029025">
    <property type="entry name" value="T3SS_substrate_exporter_C"/>
</dbReference>
<organism evidence="1 2">
    <name type="scientific">Natranaerovirga pectinivora</name>
    <dbReference type="NCBI Taxonomy" id="682400"/>
    <lineage>
        <taxon>Bacteria</taxon>
        <taxon>Bacillati</taxon>
        <taxon>Bacillota</taxon>
        <taxon>Clostridia</taxon>
        <taxon>Lachnospirales</taxon>
        <taxon>Natranaerovirgaceae</taxon>
        <taxon>Natranaerovirga</taxon>
    </lineage>
</organism>
<comment type="caution">
    <text evidence="1">The sequence shown here is derived from an EMBL/GenBank/DDBJ whole genome shotgun (WGS) entry which is preliminary data.</text>
</comment>
<name>A0A4R3MNY0_9FIRM</name>
<dbReference type="AlphaFoldDB" id="A0A4R3MNY0"/>
<dbReference type="EMBL" id="SMAL01000001">
    <property type="protein sequence ID" value="TCT16985.1"/>
    <property type="molecule type" value="Genomic_DNA"/>
</dbReference>
<keyword evidence="1" id="KW-0282">Flagellum</keyword>
<keyword evidence="1" id="KW-0966">Cell projection</keyword>
<evidence type="ECO:0000313" key="2">
    <source>
        <dbReference type="Proteomes" id="UP000294902"/>
    </source>
</evidence>
<dbReference type="SUPFAM" id="SSF160544">
    <property type="entry name" value="EscU C-terminal domain-like"/>
    <property type="match status" value="1"/>
</dbReference>
<dbReference type="GO" id="GO:0009306">
    <property type="term" value="P:protein secretion"/>
    <property type="evidence" value="ECO:0007669"/>
    <property type="project" value="InterPro"/>
</dbReference>
<keyword evidence="2" id="KW-1185">Reference proteome</keyword>
<proteinExistence type="predicted"/>
<evidence type="ECO:0000313" key="1">
    <source>
        <dbReference type="EMBL" id="TCT16985.1"/>
    </source>
</evidence>
<reference evidence="1 2" key="1">
    <citation type="submission" date="2019-03" db="EMBL/GenBank/DDBJ databases">
        <title>Genomic Encyclopedia of Type Strains, Phase IV (KMG-IV): sequencing the most valuable type-strain genomes for metagenomic binning, comparative biology and taxonomic classification.</title>
        <authorList>
            <person name="Goeker M."/>
        </authorList>
    </citation>
    <scope>NUCLEOTIDE SEQUENCE [LARGE SCALE GENOMIC DNA]</scope>
    <source>
        <strain evidence="1 2">DSM 24629</strain>
    </source>
</reference>
<dbReference type="PANTHER" id="PTHR30531:SF12">
    <property type="entry name" value="FLAGELLAR BIOSYNTHETIC PROTEIN FLHB"/>
    <property type="match status" value="1"/>
</dbReference>
<dbReference type="PANTHER" id="PTHR30531">
    <property type="entry name" value="FLAGELLAR BIOSYNTHETIC PROTEIN FLHB"/>
    <property type="match status" value="1"/>
</dbReference>